<dbReference type="Proteomes" id="UP000683925">
    <property type="component" value="Unassembled WGS sequence"/>
</dbReference>
<protein>
    <submittedName>
        <fullName evidence="1">Uncharacterized protein</fullName>
    </submittedName>
</protein>
<comment type="caution">
    <text evidence="1">The sequence shown here is derived from an EMBL/GenBank/DDBJ whole genome shotgun (WGS) entry which is preliminary data.</text>
</comment>
<organism evidence="1 2">
    <name type="scientific">Paramecium octaurelia</name>
    <dbReference type="NCBI Taxonomy" id="43137"/>
    <lineage>
        <taxon>Eukaryota</taxon>
        <taxon>Sar</taxon>
        <taxon>Alveolata</taxon>
        <taxon>Ciliophora</taxon>
        <taxon>Intramacronucleata</taxon>
        <taxon>Oligohymenophorea</taxon>
        <taxon>Peniculida</taxon>
        <taxon>Parameciidae</taxon>
        <taxon>Paramecium</taxon>
    </lineage>
</organism>
<evidence type="ECO:0000313" key="2">
    <source>
        <dbReference type="Proteomes" id="UP000683925"/>
    </source>
</evidence>
<dbReference type="EMBL" id="CAJJDP010000092">
    <property type="protein sequence ID" value="CAD8188554.1"/>
    <property type="molecule type" value="Genomic_DNA"/>
</dbReference>
<dbReference type="AlphaFoldDB" id="A0A8S1WE17"/>
<keyword evidence="2" id="KW-1185">Reference proteome</keyword>
<accession>A0A8S1WE17</accession>
<name>A0A8S1WE17_PAROT</name>
<evidence type="ECO:0000313" key="1">
    <source>
        <dbReference type="EMBL" id="CAD8188554.1"/>
    </source>
</evidence>
<sequence length="97" mass="11282">MKIKIILQKTMQLEFIKEEHYTWLRIVKGNTLLKESASAPGLLPIIQDLSVVSPTRVNNQLNFFYFLSGTYAKPLQILSIKSQGERKRNAYKNRRSQ</sequence>
<proteinExistence type="predicted"/>
<gene>
    <name evidence="1" type="ORF">POCTA_138.1.T0930017</name>
</gene>
<reference evidence="1" key="1">
    <citation type="submission" date="2021-01" db="EMBL/GenBank/DDBJ databases">
        <authorList>
            <consortium name="Genoscope - CEA"/>
            <person name="William W."/>
        </authorList>
    </citation>
    <scope>NUCLEOTIDE SEQUENCE</scope>
</reference>